<reference evidence="2 3" key="1">
    <citation type="submission" date="2019-06" db="EMBL/GenBank/DDBJ databases">
        <title>Whole genome shotgun sequence of Streptomyces gardneri NBRC 12865.</title>
        <authorList>
            <person name="Hosoyama A."/>
            <person name="Uohara A."/>
            <person name="Ohji S."/>
            <person name="Ichikawa N."/>
        </authorList>
    </citation>
    <scope>NUCLEOTIDE SEQUENCE [LARGE SCALE GENOMIC DNA]</scope>
    <source>
        <strain evidence="2 3">NBRC 12865</strain>
    </source>
</reference>
<dbReference type="GO" id="GO:0016747">
    <property type="term" value="F:acyltransferase activity, transferring groups other than amino-acyl groups"/>
    <property type="evidence" value="ECO:0007669"/>
    <property type="project" value="InterPro"/>
</dbReference>
<dbReference type="Pfam" id="PF00583">
    <property type="entry name" value="Acetyltransf_1"/>
    <property type="match status" value="1"/>
</dbReference>
<dbReference type="EMBL" id="BJMN01000045">
    <property type="protein sequence ID" value="GEB60644.1"/>
    <property type="molecule type" value="Genomic_DNA"/>
</dbReference>
<dbReference type="InterPro" id="IPR016181">
    <property type="entry name" value="Acyl_CoA_acyltransferase"/>
</dbReference>
<feature type="domain" description="N-acetyltransferase" evidence="1">
    <location>
        <begin position="55"/>
        <end position="116"/>
    </location>
</feature>
<evidence type="ECO:0000313" key="3">
    <source>
        <dbReference type="Proteomes" id="UP000315226"/>
    </source>
</evidence>
<gene>
    <name evidence="2" type="ORF">SGA01_62490</name>
</gene>
<proteinExistence type="predicted"/>
<dbReference type="AlphaFoldDB" id="A0A4Y3RTL0"/>
<accession>A0A4Y3RTL0</accession>
<dbReference type="SUPFAM" id="SSF55729">
    <property type="entry name" value="Acyl-CoA N-acyltransferases (Nat)"/>
    <property type="match status" value="1"/>
</dbReference>
<sequence>MTYRLALLTAAEAVRRREELIALCAQAFGGSPWHEPPLGAVRTVDRLLDNAVRRDDFCAAAAYAADDPDDAGAALLGFAAGWTDTALSGDEPTFELVELVVAPGSQGLGIGRALHDGLLVVGSPGPALLMTLDVPELTDRYTRWGWKVVDRLRPGKEERDYVVMRRA</sequence>
<keyword evidence="3" id="KW-1185">Reference proteome</keyword>
<evidence type="ECO:0000259" key="1">
    <source>
        <dbReference type="Pfam" id="PF00583"/>
    </source>
</evidence>
<dbReference type="Gene3D" id="3.40.630.30">
    <property type="match status" value="1"/>
</dbReference>
<evidence type="ECO:0000313" key="2">
    <source>
        <dbReference type="EMBL" id="GEB60644.1"/>
    </source>
</evidence>
<dbReference type="OrthoDB" id="4536199at2"/>
<protein>
    <recommendedName>
        <fullName evidence="1">N-acetyltransferase domain-containing protein</fullName>
    </recommendedName>
</protein>
<comment type="caution">
    <text evidence="2">The sequence shown here is derived from an EMBL/GenBank/DDBJ whole genome shotgun (WGS) entry which is preliminary data.</text>
</comment>
<organism evidence="2 3">
    <name type="scientific">Streptomyces gardneri</name>
    <dbReference type="NCBI Taxonomy" id="66892"/>
    <lineage>
        <taxon>Bacteria</taxon>
        <taxon>Bacillati</taxon>
        <taxon>Actinomycetota</taxon>
        <taxon>Actinomycetes</taxon>
        <taxon>Kitasatosporales</taxon>
        <taxon>Streptomycetaceae</taxon>
        <taxon>Streptomyces</taxon>
    </lineage>
</organism>
<dbReference type="InterPro" id="IPR000182">
    <property type="entry name" value="GNAT_dom"/>
</dbReference>
<dbReference type="RefSeq" id="WP_141300555.1">
    <property type="nucleotide sequence ID" value="NZ_BJMN01000045.1"/>
</dbReference>
<name>A0A4Y3RTL0_9ACTN</name>
<dbReference type="Proteomes" id="UP000315226">
    <property type="component" value="Unassembled WGS sequence"/>
</dbReference>